<name>A0A4Q5LZI7_9BACT</name>
<reference evidence="2 3" key="1">
    <citation type="submission" date="2019-02" db="EMBL/GenBank/DDBJ databases">
        <title>Bacterial novel species Emticicia sp. 17J42-9 isolated from soil.</title>
        <authorList>
            <person name="Jung H.-Y."/>
        </authorList>
    </citation>
    <scope>NUCLEOTIDE SEQUENCE [LARGE SCALE GENOMIC DNA]</scope>
    <source>
        <strain evidence="2 3">17J42-9</strain>
    </source>
</reference>
<dbReference type="Proteomes" id="UP000293162">
    <property type="component" value="Unassembled WGS sequence"/>
</dbReference>
<evidence type="ECO:0000313" key="2">
    <source>
        <dbReference type="EMBL" id="RYU95331.1"/>
    </source>
</evidence>
<gene>
    <name evidence="2" type="ORF">EWM59_12415</name>
</gene>
<comment type="caution">
    <text evidence="2">The sequence shown here is derived from an EMBL/GenBank/DDBJ whole genome shotgun (WGS) entry which is preliminary data.</text>
</comment>
<dbReference type="PANTHER" id="PTHR36444:SF2">
    <property type="entry name" value="TRANSCRIPTIONAL REGULATOR PROTEIN YOBU-RELATED"/>
    <property type="match status" value="1"/>
</dbReference>
<organism evidence="2 3">
    <name type="scientific">Emticicia agri</name>
    <dbReference type="NCBI Taxonomy" id="2492393"/>
    <lineage>
        <taxon>Bacteria</taxon>
        <taxon>Pseudomonadati</taxon>
        <taxon>Bacteroidota</taxon>
        <taxon>Cytophagia</taxon>
        <taxon>Cytophagales</taxon>
        <taxon>Leadbetterellaceae</taxon>
        <taxon>Emticicia</taxon>
    </lineage>
</organism>
<dbReference type="InterPro" id="IPR010499">
    <property type="entry name" value="AraC_E-bd"/>
</dbReference>
<accession>A0A4Q5LZI7</accession>
<dbReference type="InterPro" id="IPR011256">
    <property type="entry name" value="Reg_factor_effector_dom_sf"/>
</dbReference>
<evidence type="ECO:0000259" key="1">
    <source>
        <dbReference type="SMART" id="SM00871"/>
    </source>
</evidence>
<dbReference type="InterPro" id="IPR053182">
    <property type="entry name" value="YobU-like_regulator"/>
</dbReference>
<dbReference type="SMART" id="SM00871">
    <property type="entry name" value="AraC_E_bind"/>
    <property type="match status" value="1"/>
</dbReference>
<proteinExistence type="predicted"/>
<dbReference type="SUPFAM" id="SSF55136">
    <property type="entry name" value="Probable bacterial effector-binding domain"/>
    <property type="match status" value="1"/>
</dbReference>
<feature type="domain" description="AraC effector-binding" evidence="1">
    <location>
        <begin position="3"/>
        <end position="157"/>
    </location>
</feature>
<sequence>MMLQPRVEILHEKKLIGKHLAMSFADNKTRELWRSFIPYRKEITNAVGSELYSLQLYSPAFFSPFNPHELFEKWAAVEVTDFDAIPEGMEAFTLTRGLYAVFLHKGSSTDNSTFQYIFSSWLPDSEYMLDDRPHFELLGTKYKNADPNSEEIWVPVRLKF</sequence>
<dbReference type="PANTHER" id="PTHR36444">
    <property type="entry name" value="TRANSCRIPTIONAL REGULATOR PROTEIN YOBU-RELATED"/>
    <property type="match status" value="1"/>
</dbReference>
<dbReference type="Pfam" id="PF06445">
    <property type="entry name" value="GyrI-like"/>
    <property type="match status" value="1"/>
</dbReference>
<dbReference type="OrthoDB" id="8560232at2"/>
<dbReference type="AlphaFoldDB" id="A0A4Q5LZI7"/>
<dbReference type="Gene3D" id="3.20.80.10">
    <property type="entry name" value="Regulatory factor, effector binding domain"/>
    <property type="match status" value="1"/>
</dbReference>
<protein>
    <submittedName>
        <fullName evidence="2">AraC family transcriptional regulator</fullName>
    </submittedName>
</protein>
<evidence type="ECO:0000313" key="3">
    <source>
        <dbReference type="Proteomes" id="UP000293162"/>
    </source>
</evidence>
<dbReference type="InterPro" id="IPR029442">
    <property type="entry name" value="GyrI-like"/>
</dbReference>
<keyword evidence="3" id="KW-1185">Reference proteome</keyword>
<dbReference type="EMBL" id="SEWF01000016">
    <property type="protein sequence ID" value="RYU95331.1"/>
    <property type="molecule type" value="Genomic_DNA"/>
</dbReference>